<dbReference type="PANTHER" id="PTHR42885:SF2">
    <property type="entry name" value="HISTIDINOL-PHOSPHATE AMINOTRANSFERASE"/>
    <property type="match status" value="1"/>
</dbReference>
<reference evidence="12" key="3">
    <citation type="submission" date="2024-03" db="EMBL/GenBank/DDBJ databases">
        <title>The Genome Sequence of Enterococcus sp. DIV0242b.</title>
        <authorList>
            <consortium name="The Broad Institute Genomics Platform"/>
            <consortium name="The Broad Institute Microbial Omics Core"/>
            <consortium name="The Broad Institute Genomic Center for Infectious Diseases"/>
            <person name="Earl A."/>
            <person name="Manson A."/>
            <person name="Gilmore M."/>
            <person name="Schwartman J."/>
            <person name="Shea T."/>
            <person name="Abouelleil A."/>
            <person name="Cao P."/>
            <person name="Chapman S."/>
            <person name="Cusick C."/>
            <person name="Young S."/>
            <person name="Neafsey D."/>
            <person name="Nusbaum C."/>
            <person name="Birren B."/>
        </authorList>
    </citation>
    <scope>NUCLEOTIDE SEQUENCE</scope>
    <source>
        <strain evidence="12">9E7_DIV0242</strain>
    </source>
</reference>
<dbReference type="UniPathway" id="UPA00031">
    <property type="reaction ID" value="UER00012"/>
</dbReference>
<evidence type="ECO:0000259" key="10">
    <source>
        <dbReference type="Pfam" id="PF00155"/>
    </source>
</evidence>
<evidence type="ECO:0000256" key="6">
    <source>
        <dbReference type="ARBA" id="ARBA00022679"/>
    </source>
</evidence>
<dbReference type="GO" id="GO:0030170">
    <property type="term" value="F:pyridoxal phosphate binding"/>
    <property type="evidence" value="ECO:0007669"/>
    <property type="project" value="InterPro"/>
</dbReference>
<evidence type="ECO:0000256" key="2">
    <source>
        <dbReference type="ARBA" id="ARBA00007970"/>
    </source>
</evidence>
<dbReference type="EC" id="2.6.1.9" evidence="9"/>
<protein>
    <recommendedName>
        <fullName evidence="9">Histidinol-phosphate aminotransferase</fullName>
        <ecNumber evidence="9">2.6.1.9</ecNumber>
    </recommendedName>
    <alternativeName>
        <fullName evidence="9">Imidazole acetol-phosphate transaminase</fullName>
    </alternativeName>
</protein>
<dbReference type="EMBL" id="CP147247">
    <property type="protein sequence ID" value="WYJ88525.1"/>
    <property type="molecule type" value="Genomic_DNA"/>
</dbReference>
<feature type="domain" description="Aminotransferase class I/classII large" evidence="10">
    <location>
        <begin position="20"/>
        <end position="343"/>
    </location>
</feature>
<evidence type="ECO:0000256" key="7">
    <source>
        <dbReference type="ARBA" id="ARBA00022898"/>
    </source>
</evidence>
<dbReference type="InterPro" id="IPR004839">
    <property type="entry name" value="Aminotransferase_I/II_large"/>
</dbReference>
<evidence type="ECO:0000256" key="9">
    <source>
        <dbReference type="HAMAP-Rule" id="MF_01023"/>
    </source>
</evidence>
<dbReference type="Gene3D" id="3.40.640.10">
    <property type="entry name" value="Type I PLP-dependent aspartate aminotransferase-like (Major domain)"/>
    <property type="match status" value="1"/>
</dbReference>
<proteinExistence type="inferred from homology"/>
<reference evidence="12" key="2">
    <citation type="submission" date="2017-05" db="EMBL/GenBank/DDBJ databases">
        <authorList>
            <consortium name="The Broad Institute Genomics Platform"/>
            <consortium name="The Broad Institute Genomic Center for Infectious Diseases"/>
            <person name="Earl A."/>
            <person name="Manson A."/>
            <person name="Schwartman J."/>
            <person name="Gilmore M."/>
            <person name="Abouelleil A."/>
            <person name="Cao P."/>
            <person name="Chapman S."/>
            <person name="Cusick C."/>
            <person name="Shea T."/>
            <person name="Young S."/>
            <person name="Neafsey D."/>
            <person name="Nusbaum C."/>
            <person name="Birren B."/>
        </authorList>
    </citation>
    <scope>NUCLEOTIDE SEQUENCE</scope>
    <source>
        <strain evidence="12">9E7_DIV0242</strain>
    </source>
</reference>
<comment type="cofactor">
    <cofactor evidence="1 9">
        <name>pyridoxal 5'-phosphate</name>
        <dbReference type="ChEBI" id="CHEBI:597326"/>
    </cofactor>
</comment>
<accession>A0A242KCG7</accession>
<evidence type="ECO:0000313" key="12">
    <source>
        <dbReference type="EMBL" id="WYJ88525.1"/>
    </source>
</evidence>
<dbReference type="HAMAP" id="MF_01023">
    <property type="entry name" value="HisC_aminotrans_2"/>
    <property type="match status" value="1"/>
</dbReference>
<evidence type="ECO:0000313" key="11">
    <source>
        <dbReference type="EMBL" id="OTP18478.1"/>
    </source>
</evidence>
<comment type="catalytic activity">
    <reaction evidence="9">
        <text>L-histidinol phosphate + 2-oxoglutarate = 3-(imidazol-4-yl)-2-oxopropyl phosphate + L-glutamate</text>
        <dbReference type="Rhea" id="RHEA:23744"/>
        <dbReference type="ChEBI" id="CHEBI:16810"/>
        <dbReference type="ChEBI" id="CHEBI:29985"/>
        <dbReference type="ChEBI" id="CHEBI:57766"/>
        <dbReference type="ChEBI" id="CHEBI:57980"/>
        <dbReference type="EC" id="2.6.1.9"/>
    </reaction>
</comment>
<evidence type="ECO:0000256" key="5">
    <source>
        <dbReference type="ARBA" id="ARBA00022605"/>
    </source>
</evidence>
<dbReference type="InterPro" id="IPR015421">
    <property type="entry name" value="PyrdxlP-dep_Trfase_major"/>
</dbReference>
<organism evidence="11">
    <name type="scientific">Candidatus Enterococcus clewellii</name>
    <dbReference type="NCBI Taxonomy" id="1834193"/>
    <lineage>
        <taxon>Bacteria</taxon>
        <taxon>Bacillati</taxon>
        <taxon>Bacillota</taxon>
        <taxon>Bacilli</taxon>
        <taxon>Lactobacillales</taxon>
        <taxon>Enterococcaceae</taxon>
        <taxon>Enterococcus</taxon>
    </lineage>
</organism>
<dbReference type="RefSeq" id="WP_086347463.1">
    <property type="nucleotide sequence ID" value="NZ_CP147247.1"/>
</dbReference>
<dbReference type="InterPro" id="IPR015422">
    <property type="entry name" value="PyrdxlP-dep_Trfase_small"/>
</dbReference>
<evidence type="ECO:0000256" key="4">
    <source>
        <dbReference type="ARBA" id="ARBA00022576"/>
    </source>
</evidence>
<evidence type="ECO:0000313" key="13">
    <source>
        <dbReference type="Proteomes" id="UP000195141"/>
    </source>
</evidence>
<evidence type="ECO:0000256" key="1">
    <source>
        <dbReference type="ARBA" id="ARBA00001933"/>
    </source>
</evidence>
<name>A0A242KCG7_9ENTE</name>
<gene>
    <name evidence="9" type="primary">hisC</name>
    <name evidence="12" type="ORF">A5888_000244</name>
    <name evidence="11" type="ORF">A5888_000292</name>
</gene>
<keyword evidence="13" id="KW-1185">Reference proteome</keyword>
<dbReference type="InterPro" id="IPR015424">
    <property type="entry name" value="PyrdxlP-dep_Trfase"/>
</dbReference>
<sequence length="348" mass="39487">MKGIRKIAPYVPGVQPNSHNMIKINTNENPYPPSPKVAEALKSFDSNQLKRYSSLDNLSLKMALAEKYGVSPEQLMIGNGSDEVLAFSFLAFFNSEDPILFPDITYGFYKVWADLFHIPFKELPLNEAFEIDLQDYEQLNGGLVIANPNAPTGLFKTVEEIRLFLKKQTDVIVIIDEAYVEFAEDSVLSLLDDHPNLIIVRTLSKSQSLAGLRIGYAIGAPEYIAILESIKSSFNPYSVDTLAEALAAAAVKDHTYYKKITDEICETRDWFSQQLQTLGFESLPSQTNFVLSTHYKLDMEQLYQFLASKNIFVRYFSKPERLNKYLRISIGTKKEMKKVLEAITNYLN</sequence>
<keyword evidence="5 9" id="KW-0028">Amino-acid biosynthesis</keyword>
<dbReference type="Gene3D" id="3.90.1150.10">
    <property type="entry name" value="Aspartate Aminotransferase, domain 1"/>
    <property type="match status" value="1"/>
</dbReference>
<dbReference type="CDD" id="cd00609">
    <property type="entry name" value="AAT_like"/>
    <property type="match status" value="1"/>
</dbReference>
<dbReference type="GO" id="GO:0000105">
    <property type="term" value="P:L-histidine biosynthetic process"/>
    <property type="evidence" value="ECO:0007669"/>
    <property type="project" value="UniProtKB-UniRule"/>
</dbReference>
<keyword evidence="4 9" id="KW-0032">Aminotransferase</keyword>
<dbReference type="InterPro" id="IPR005861">
    <property type="entry name" value="HisP_aminotrans"/>
</dbReference>
<comment type="pathway">
    <text evidence="9">Amino-acid biosynthesis; L-histidine biosynthesis; L-histidine from 5-phospho-alpha-D-ribose 1-diphosphate: step 7/9.</text>
</comment>
<comment type="similarity">
    <text evidence="2 9">Belongs to the class-II pyridoxal-phosphate-dependent aminotransferase family. Histidinol-phosphate aminotransferase subfamily.</text>
</comment>
<feature type="modified residue" description="N6-(pyridoxal phosphate)lysine" evidence="9">
    <location>
        <position position="205"/>
    </location>
</feature>
<dbReference type="EMBL" id="NGMM01000001">
    <property type="protein sequence ID" value="OTP18478.1"/>
    <property type="molecule type" value="Genomic_DNA"/>
</dbReference>
<dbReference type="OrthoDB" id="9813612at2"/>
<evidence type="ECO:0000256" key="8">
    <source>
        <dbReference type="ARBA" id="ARBA00023102"/>
    </source>
</evidence>
<keyword evidence="6 9" id="KW-0808">Transferase</keyword>
<dbReference type="NCBIfam" id="TIGR01141">
    <property type="entry name" value="hisC"/>
    <property type="match status" value="1"/>
</dbReference>
<evidence type="ECO:0000256" key="3">
    <source>
        <dbReference type="ARBA" id="ARBA00011738"/>
    </source>
</evidence>
<dbReference type="GO" id="GO:0004400">
    <property type="term" value="F:histidinol-phosphate transaminase activity"/>
    <property type="evidence" value="ECO:0007669"/>
    <property type="project" value="UniProtKB-UniRule"/>
</dbReference>
<keyword evidence="7 9" id="KW-0663">Pyridoxal phosphate</keyword>
<reference evidence="11" key="1">
    <citation type="submission" date="2017-05" db="EMBL/GenBank/DDBJ databases">
        <title>The Genome Sequence of Enterococcus sp. 9E7_DIV0242.</title>
        <authorList>
            <consortium name="The Broad Institute Genomics Platform"/>
            <consortium name="The Broad Institute Genomic Center for Infectious Diseases"/>
            <person name="Earl A."/>
            <person name="Manson A."/>
            <person name="Schwartman J."/>
            <person name="Gilmore M."/>
            <person name="Abouelleil A."/>
            <person name="Cao P."/>
            <person name="Chapman S."/>
            <person name="Cusick C."/>
            <person name="Shea T."/>
            <person name="Young S."/>
            <person name="Neafsey D."/>
            <person name="Nusbaum C."/>
            <person name="Birren B."/>
        </authorList>
    </citation>
    <scope>NUCLEOTIDE SEQUENCE [LARGE SCALE GENOMIC DNA]</scope>
    <source>
        <strain evidence="11">9E7_DIV0242</strain>
    </source>
</reference>
<dbReference type="AlphaFoldDB" id="A0A242KCG7"/>
<dbReference type="Proteomes" id="UP000195141">
    <property type="component" value="Chromosome"/>
</dbReference>
<keyword evidence="8 9" id="KW-0368">Histidine biosynthesis</keyword>
<dbReference type="Pfam" id="PF00155">
    <property type="entry name" value="Aminotran_1_2"/>
    <property type="match status" value="1"/>
</dbReference>
<dbReference type="SUPFAM" id="SSF53383">
    <property type="entry name" value="PLP-dependent transferases"/>
    <property type="match status" value="1"/>
</dbReference>
<comment type="subunit">
    <text evidence="3 9">Homodimer.</text>
</comment>
<dbReference type="PANTHER" id="PTHR42885">
    <property type="entry name" value="HISTIDINOL-PHOSPHATE AMINOTRANSFERASE-RELATED"/>
    <property type="match status" value="1"/>
</dbReference>